<keyword evidence="2" id="KW-1185">Reference proteome</keyword>
<name>W6ZNM9_COCMI</name>
<accession>W6ZNM9</accession>
<dbReference type="EMBL" id="KI963934">
    <property type="protein sequence ID" value="EUC49144.1"/>
    <property type="molecule type" value="Genomic_DNA"/>
</dbReference>
<gene>
    <name evidence="1" type="ORF">COCMIDRAFT_23127</name>
</gene>
<dbReference type="Proteomes" id="UP000054032">
    <property type="component" value="Unassembled WGS sequence"/>
</dbReference>
<evidence type="ECO:0000313" key="2">
    <source>
        <dbReference type="Proteomes" id="UP000054032"/>
    </source>
</evidence>
<dbReference type="OrthoDB" id="3663728at2759"/>
<dbReference type="RefSeq" id="XP_007684285.1">
    <property type="nucleotide sequence ID" value="XM_007686095.1"/>
</dbReference>
<sequence>MPYAKKRDQKNDPFWAHGGWGAVETAIGSSDNKVSMMVNPLPLFPKSSIYPDFMIEPATAAAARAYTIIKREMQLTDNEANLGTPQDTGFSIFVCLAVSRHSTEKERSEHLKIILDGLRWRFQGQERFVLVRQEMVKHRLWSMECVMRRTSLDTAGGDVFLAISSALERFEYVQDLINNNEGSERVPEDCLRGSFEGPTYWLATLIARCGTNNILKVVDWLETSQYFGPMSEDGPLDDVKDVDYVGYVDGVAALFGSSDISQYFGFMSQEDPIDDADDIDDIKTKGTDESKYINCPKGEFSTLTNHRVGFILPYGQSIRAWATLTAKRYEDVLNSYTDMCGADSWEMDPRFAAILQEFSQSLPHEYETVLETSREDM</sequence>
<dbReference type="KEGG" id="bor:COCMIDRAFT_23127"/>
<dbReference type="GeneID" id="19120376"/>
<protein>
    <submittedName>
        <fullName evidence="1">Uncharacterized protein</fullName>
    </submittedName>
</protein>
<reference evidence="1 2" key="1">
    <citation type="journal article" date="2013" name="PLoS Genet.">
        <title>Comparative genome structure, secondary metabolite, and effector coding capacity across Cochliobolus pathogens.</title>
        <authorList>
            <person name="Condon B.J."/>
            <person name="Leng Y."/>
            <person name="Wu D."/>
            <person name="Bushley K.E."/>
            <person name="Ohm R.A."/>
            <person name="Otillar R."/>
            <person name="Martin J."/>
            <person name="Schackwitz W."/>
            <person name="Grimwood J."/>
            <person name="MohdZainudin N."/>
            <person name="Xue C."/>
            <person name="Wang R."/>
            <person name="Manning V.A."/>
            <person name="Dhillon B."/>
            <person name="Tu Z.J."/>
            <person name="Steffenson B.J."/>
            <person name="Salamov A."/>
            <person name="Sun H."/>
            <person name="Lowry S."/>
            <person name="LaButti K."/>
            <person name="Han J."/>
            <person name="Copeland A."/>
            <person name="Lindquist E."/>
            <person name="Barry K."/>
            <person name="Schmutz J."/>
            <person name="Baker S.E."/>
            <person name="Ciuffetti L.M."/>
            <person name="Grigoriev I.V."/>
            <person name="Zhong S."/>
            <person name="Turgeon B.G."/>
        </authorList>
    </citation>
    <scope>NUCLEOTIDE SEQUENCE [LARGE SCALE GENOMIC DNA]</scope>
    <source>
        <strain evidence="1 2">ATCC 44560</strain>
    </source>
</reference>
<proteinExistence type="predicted"/>
<dbReference type="AlphaFoldDB" id="W6ZNM9"/>
<organism evidence="1 2">
    <name type="scientific">Bipolaris oryzae ATCC 44560</name>
    <dbReference type="NCBI Taxonomy" id="930090"/>
    <lineage>
        <taxon>Eukaryota</taxon>
        <taxon>Fungi</taxon>
        <taxon>Dikarya</taxon>
        <taxon>Ascomycota</taxon>
        <taxon>Pezizomycotina</taxon>
        <taxon>Dothideomycetes</taxon>
        <taxon>Pleosporomycetidae</taxon>
        <taxon>Pleosporales</taxon>
        <taxon>Pleosporineae</taxon>
        <taxon>Pleosporaceae</taxon>
        <taxon>Bipolaris</taxon>
    </lineage>
</organism>
<dbReference type="HOGENOM" id="CLU_070103_0_0_1"/>
<evidence type="ECO:0000313" key="1">
    <source>
        <dbReference type="EMBL" id="EUC49144.1"/>
    </source>
</evidence>